<organism evidence="14 15">
    <name type="scientific">Dipteronia sinensis</name>
    <dbReference type="NCBI Taxonomy" id="43782"/>
    <lineage>
        <taxon>Eukaryota</taxon>
        <taxon>Viridiplantae</taxon>
        <taxon>Streptophyta</taxon>
        <taxon>Embryophyta</taxon>
        <taxon>Tracheophyta</taxon>
        <taxon>Spermatophyta</taxon>
        <taxon>Magnoliopsida</taxon>
        <taxon>eudicotyledons</taxon>
        <taxon>Gunneridae</taxon>
        <taxon>Pentapetalae</taxon>
        <taxon>rosids</taxon>
        <taxon>malvids</taxon>
        <taxon>Sapindales</taxon>
        <taxon>Sapindaceae</taxon>
        <taxon>Hippocastanoideae</taxon>
        <taxon>Acereae</taxon>
        <taxon>Dipteronia</taxon>
    </lineage>
</organism>
<evidence type="ECO:0000256" key="1">
    <source>
        <dbReference type="ARBA" id="ARBA00004141"/>
    </source>
</evidence>
<feature type="region of interest" description="Disordered" evidence="11">
    <location>
        <begin position="1320"/>
        <end position="1382"/>
    </location>
</feature>
<feature type="domain" description="Ionotropic glutamate receptor C-terminal" evidence="13">
    <location>
        <begin position="237"/>
        <end position="592"/>
    </location>
</feature>
<dbReference type="Gene3D" id="3.40.190.10">
    <property type="entry name" value="Periplasmic binding protein-like II"/>
    <property type="match status" value="3"/>
</dbReference>
<dbReference type="Proteomes" id="UP001281410">
    <property type="component" value="Unassembled WGS sequence"/>
</dbReference>
<dbReference type="CDD" id="cd13686">
    <property type="entry name" value="GluR_Plant"/>
    <property type="match status" value="1"/>
</dbReference>
<keyword evidence="4 12" id="KW-1133">Transmembrane helix</keyword>
<dbReference type="Pfam" id="PF10613">
    <property type="entry name" value="Lig_chan-Glu_bd"/>
    <property type="match status" value="1"/>
</dbReference>
<dbReference type="SMART" id="SM00079">
    <property type="entry name" value="PBPe"/>
    <property type="match status" value="1"/>
</dbReference>
<gene>
    <name evidence="14" type="ORF">Dsin_008572</name>
</gene>
<dbReference type="Gene3D" id="3.40.50.2300">
    <property type="match status" value="3"/>
</dbReference>
<keyword evidence="15" id="KW-1185">Reference proteome</keyword>
<protein>
    <recommendedName>
        <fullName evidence="13">Ionotropic glutamate receptor C-terminal domain-containing protein</fullName>
    </recommendedName>
</protein>
<feature type="region of interest" description="Disordered" evidence="11">
    <location>
        <begin position="668"/>
        <end position="689"/>
    </location>
</feature>
<evidence type="ECO:0000256" key="12">
    <source>
        <dbReference type="SAM" id="Phobius"/>
    </source>
</evidence>
<dbReference type="InterPro" id="IPR001828">
    <property type="entry name" value="ANF_lig-bd_rcpt"/>
</dbReference>
<evidence type="ECO:0000256" key="9">
    <source>
        <dbReference type="ARBA" id="ARBA00023286"/>
    </source>
</evidence>
<accession>A0AAE0AQ65</accession>
<dbReference type="FunFam" id="3.40.50.2300:FF:000081">
    <property type="entry name" value="Glutamate receptor"/>
    <property type="match status" value="1"/>
</dbReference>
<dbReference type="Pfam" id="PF01094">
    <property type="entry name" value="ANF_receptor"/>
    <property type="match status" value="2"/>
</dbReference>
<keyword evidence="7" id="KW-0675">Receptor</keyword>
<dbReference type="InterPro" id="IPR019594">
    <property type="entry name" value="Glu/Gly-bd"/>
</dbReference>
<dbReference type="InterPro" id="IPR001320">
    <property type="entry name" value="Iontro_rcpt_C"/>
</dbReference>
<evidence type="ECO:0000256" key="10">
    <source>
        <dbReference type="ARBA" id="ARBA00023303"/>
    </source>
</evidence>
<evidence type="ECO:0000256" key="2">
    <source>
        <dbReference type="ARBA" id="ARBA00022448"/>
    </source>
</evidence>
<dbReference type="PANTHER" id="PTHR34836">
    <property type="entry name" value="OS06G0188250 PROTEIN"/>
    <property type="match status" value="1"/>
</dbReference>
<evidence type="ECO:0000256" key="3">
    <source>
        <dbReference type="ARBA" id="ARBA00022692"/>
    </source>
</evidence>
<keyword evidence="8" id="KW-0325">Glycoprotein</keyword>
<keyword evidence="3 12" id="KW-0812">Transmembrane</keyword>
<evidence type="ECO:0000256" key="11">
    <source>
        <dbReference type="SAM" id="MobiDB-lite"/>
    </source>
</evidence>
<dbReference type="SUPFAM" id="SSF53822">
    <property type="entry name" value="Periplasmic binding protein-like I"/>
    <property type="match status" value="2"/>
</dbReference>
<comment type="subcellular location">
    <subcellularLocation>
        <location evidence="1">Membrane</location>
        <topology evidence="1">Multi-pass membrane protein</topology>
    </subcellularLocation>
</comment>
<evidence type="ECO:0000256" key="6">
    <source>
        <dbReference type="ARBA" id="ARBA00023136"/>
    </source>
</evidence>
<dbReference type="FunFam" id="3.40.190.10:FF:000103">
    <property type="entry name" value="Glutamate receptor"/>
    <property type="match status" value="1"/>
</dbReference>
<dbReference type="Gene3D" id="1.10.287.70">
    <property type="match status" value="1"/>
</dbReference>
<keyword evidence="10" id="KW-0407">Ion channel</keyword>
<keyword evidence="9" id="KW-1071">Ligand-gated ion channel</keyword>
<comment type="caution">
    <text evidence="14">The sequence shown here is derived from an EMBL/GenBank/DDBJ whole genome shotgun (WGS) entry which is preliminary data.</text>
</comment>
<dbReference type="InterPro" id="IPR015683">
    <property type="entry name" value="Ionotropic_Glu_rcpt"/>
</dbReference>
<sequence>MSAIPSSAEDFHISRELNMLMTRKNRVFIVHMTSSLGSRFFALADKAGMMSEGYVWLITAALSNSLKAMDSEIVDSMEGVLGIRTHVPESKDLKSFNIRWKRNLHLMNPNSSVTELNICGLWAYDTIWALAMAVERIGVTDFANVGSSRIGPRLVKEIINMKFKGLSGEFHLVNGRLKSSAMEIFNVIGKGERVIGYWTPDKRISRRLYSSSSSNEFRKIIWVGDSTLILEGSAISKLRIGIRVKAGFKEFVDHMKKNVHTNETACFGFSIDVFLAALKVLDFKNISYEFFPFENEKGEMNGTYDNLLSQIEEKKYDVVVGDITIVANRTYSVDFTLPYSESGVTMLVPVTHGKHLDMWIFLQPWRWDLWVAVIASFVFMGIVIRIMEHRTVNTAFAGSRNRQLGMTLWFPFSALAIPQRELVVKDWSRFVLVIWIGFAVILMQIYTASLSSVLTVDQLQPTFDSVNKLRAKDYKVGYQNGSFVKGFLMKQLNFTEPQLKPYDTIEEYHNALTKGHKNEGVAAIFDEIPYIRVFLAKYVSHYMMAGPIYRTDGFGFAFPRGSNLVSIFSRAILKVRERGEKMDEIEKKYFGHTITSLGVAPQISPDGPRQLHSSSIAGLFVIVGIATLLALGISESYIWSKPVELAKQLSTRYFSSHDQPTNATELVAQSTPQVDSANENSHELEESVGNSESTDSILITIGVILDLNSKVGRIAERWISMAHTDFYALYPHYRTRLALLFRNSTNDVVVAASQAHDDSFQVRAVADIVKAYGWREVIPIYEETDYGNGLIPYLNDAFQENNIRVPCRCVISLNSRESEILKKLLTLKRRTRTTIFVVHMTASLGSKLFTQAKKAGMMSEGYAWIVTEGLSTLMDPIDHKVMDPSMQGVLGLRPYIPKSKKTISKGGAINGLNQFGLLAYDTVWAVAVAVEKASAGIANSSFLKPNTSKTSVDLASLGKSEMGHKLVHILLHITFEGLSGKFHLFKGQLEPSAFEIFNVIGETERIIGYWTQKKGLFPDLINHNSYSIEVFSVVLQVLEFPLPYEFIPYGENGKIKGSYNDLLHQIVEKVWILEHRVNKDFRGPRDHQIGTIGTIFWLFFSTLVFAHMQRLKPRFADIKEIQGHDYFVGHQKDSFVKELLTKQFNFDKSKLKPYSTEEKYHQALSKRTVAAIFDEISYIKLFLGKANNCSKYMMIGPTYRTDGFGFVSISTRFSTILNVTENDHFSDMENKTIGGKANCEGQGATLSSDSLSGYNFAGLFIITGATSMSSLLIYTVSFVYSQWPLLNDIHPETSTTFWSKIIYLMKNFDKKDLSAHPFKRHESRIHPATSPEGIVPSPDINNMHNHSRIANEEAENVDRDEDEIHSPVHDDISMEAPKTSST</sequence>
<keyword evidence="2" id="KW-0813">Transport</keyword>
<dbReference type="FunFam" id="3.40.190.10:FF:000217">
    <property type="entry name" value="Glutamate receptor"/>
    <property type="match status" value="1"/>
</dbReference>
<proteinExistence type="predicted"/>
<evidence type="ECO:0000256" key="4">
    <source>
        <dbReference type="ARBA" id="ARBA00022989"/>
    </source>
</evidence>
<feature type="compositionally biased region" description="Polar residues" evidence="11">
    <location>
        <begin position="668"/>
        <end position="679"/>
    </location>
</feature>
<evidence type="ECO:0000256" key="7">
    <source>
        <dbReference type="ARBA" id="ARBA00023170"/>
    </source>
</evidence>
<dbReference type="PANTHER" id="PTHR34836:SF7">
    <property type="entry name" value="RECEPTOR LIGAND BINDING REGION DOMAIN-CONTAINING PROTEIN"/>
    <property type="match status" value="1"/>
</dbReference>
<evidence type="ECO:0000313" key="14">
    <source>
        <dbReference type="EMBL" id="KAK3221547.1"/>
    </source>
</evidence>
<evidence type="ECO:0000259" key="13">
    <source>
        <dbReference type="SMART" id="SM00079"/>
    </source>
</evidence>
<name>A0AAE0AQ65_9ROSI</name>
<feature type="compositionally biased region" description="Acidic residues" evidence="11">
    <location>
        <begin position="1352"/>
        <end position="1361"/>
    </location>
</feature>
<feature type="transmembrane region" description="Helical" evidence="12">
    <location>
        <begin position="427"/>
        <end position="446"/>
    </location>
</feature>
<keyword evidence="6 12" id="KW-0472">Membrane</keyword>
<dbReference type="EMBL" id="JANJYJ010000003">
    <property type="protein sequence ID" value="KAK3221547.1"/>
    <property type="molecule type" value="Genomic_DNA"/>
</dbReference>
<evidence type="ECO:0000256" key="5">
    <source>
        <dbReference type="ARBA" id="ARBA00023065"/>
    </source>
</evidence>
<evidence type="ECO:0000256" key="8">
    <source>
        <dbReference type="ARBA" id="ARBA00023180"/>
    </source>
</evidence>
<dbReference type="GO" id="GO:0016020">
    <property type="term" value="C:membrane"/>
    <property type="evidence" value="ECO:0007669"/>
    <property type="project" value="UniProtKB-SubCell"/>
</dbReference>
<dbReference type="InterPro" id="IPR028082">
    <property type="entry name" value="Peripla_BP_I"/>
</dbReference>
<evidence type="ECO:0000313" key="15">
    <source>
        <dbReference type="Proteomes" id="UP001281410"/>
    </source>
</evidence>
<keyword evidence="5" id="KW-0406">Ion transport</keyword>
<dbReference type="SUPFAM" id="SSF53850">
    <property type="entry name" value="Periplasmic binding protein-like II"/>
    <property type="match status" value="2"/>
</dbReference>
<dbReference type="Pfam" id="PF00060">
    <property type="entry name" value="Lig_chan"/>
    <property type="match status" value="1"/>
</dbReference>
<dbReference type="GO" id="GO:0015276">
    <property type="term" value="F:ligand-gated monoatomic ion channel activity"/>
    <property type="evidence" value="ECO:0007669"/>
    <property type="project" value="InterPro"/>
</dbReference>
<feature type="transmembrane region" description="Helical" evidence="12">
    <location>
        <begin position="367"/>
        <end position="387"/>
    </location>
</feature>
<feature type="compositionally biased region" description="Basic and acidic residues" evidence="11">
    <location>
        <begin position="1362"/>
        <end position="1372"/>
    </location>
</feature>
<reference evidence="14" key="1">
    <citation type="journal article" date="2023" name="Plant J.">
        <title>Genome sequences and population genomics provide insights into the demographic history, inbreeding, and mutation load of two 'living fossil' tree species of Dipteronia.</title>
        <authorList>
            <person name="Feng Y."/>
            <person name="Comes H.P."/>
            <person name="Chen J."/>
            <person name="Zhu S."/>
            <person name="Lu R."/>
            <person name="Zhang X."/>
            <person name="Li P."/>
            <person name="Qiu J."/>
            <person name="Olsen K.M."/>
            <person name="Qiu Y."/>
        </authorList>
    </citation>
    <scope>NUCLEOTIDE SEQUENCE</scope>
    <source>
        <strain evidence="14">NBL</strain>
    </source>
</reference>